<evidence type="ECO:0000256" key="1">
    <source>
        <dbReference type="ARBA" id="ARBA00001917"/>
    </source>
</evidence>
<dbReference type="GO" id="GO:0005886">
    <property type="term" value="C:plasma membrane"/>
    <property type="evidence" value="ECO:0007669"/>
    <property type="project" value="TreeGrafter"/>
</dbReference>
<protein>
    <recommendedName>
        <fullName evidence="15">Dihydroorotate dehydrogenase (quinone)</fullName>
        <ecNumber evidence="15">1.3.5.2</ecNumber>
    </recommendedName>
</protein>
<dbReference type="InterPro" id="IPR013785">
    <property type="entry name" value="Aldolase_TIM"/>
</dbReference>
<comment type="caution">
    <text evidence="18">The sequence shown here is derived from an EMBL/GenBank/DDBJ whole genome shotgun (WGS) entry which is preliminary data.</text>
</comment>
<accession>A0A0G0NJX8</accession>
<evidence type="ECO:0000259" key="17">
    <source>
        <dbReference type="SMART" id="SM00756"/>
    </source>
</evidence>
<dbReference type="GO" id="GO:0005737">
    <property type="term" value="C:cytoplasm"/>
    <property type="evidence" value="ECO:0007669"/>
    <property type="project" value="InterPro"/>
</dbReference>
<keyword evidence="12 16" id="KW-0472">Membrane</keyword>
<dbReference type="Gene3D" id="3.20.20.70">
    <property type="entry name" value="Aldolase class I"/>
    <property type="match status" value="1"/>
</dbReference>
<dbReference type="GO" id="GO:0106430">
    <property type="term" value="F:dihydroorotate dehydrogenase (quinone) activity"/>
    <property type="evidence" value="ECO:0007669"/>
    <property type="project" value="UniProtKB-EC"/>
</dbReference>
<evidence type="ECO:0000256" key="7">
    <source>
        <dbReference type="ARBA" id="ARBA00022692"/>
    </source>
</evidence>
<feature type="transmembrane region" description="Helical" evidence="16">
    <location>
        <begin position="55"/>
        <end position="76"/>
    </location>
</feature>
<keyword evidence="6" id="KW-0288">FMN</keyword>
<evidence type="ECO:0000256" key="5">
    <source>
        <dbReference type="ARBA" id="ARBA00022630"/>
    </source>
</evidence>
<dbReference type="Gene3D" id="1.20.1440.130">
    <property type="entry name" value="VKOR domain"/>
    <property type="match status" value="1"/>
</dbReference>
<feature type="transmembrane region" description="Helical" evidence="16">
    <location>
        <begin position="115"/>
        <end position="137"/>
    </location>
</feature>
<feature type="domain" description="Vitamin K epoxide reductase" evidence="17">
    <location>
        <begin position="3"/>
        <end position="137"/>
    </location>
</feature>
<evidence type="ECO:0000256" key="15">
    <source>
        <dbReference type="NCBIfam" id="TIGR01036"/>
    </source>
</evidence>
<dbReference type="AlphaFoldDB" id="A0A0G0NJX8"/>
<dbReference type="EMBL" id="LBVL01000001">
    <property type="protein sequence ID" value="KKQ86194.1"/>
    <property type="molecule type" value="Genomic_DNA"/>
</dbReference>
<keyword evidence="8" id="KW-0874">Quinone</keyword>
<evidence type="ECO:0000256" key="11">
    <source>
        <dbReference type="ARBA" id="ARBA00023002"/>
    </source>
</evidence>
<dbReference type="GO" id="GO:0048038">
    <property type="term" value="F:quinone binding"/>
    <property type="evidence" value="ECO:0007669"/>
    <property type="project" value="UniProtKB-KW"/>
</dbReference>
<dbReference type="Pfam" id="PF01180">
    <property type="entry name" value="DHO_dh"/>
    <property type="match status" value="1"/>
</dbReference>
<dbReference type="STRING" id="1618570.UT08_C0001G0060"/>
<evidence type="ECO:0000313" key="18">
    <source>
        <dbReference type="EMBL" id="KKQ86194.1"/>
    </source>
</evidence>
<keyword evidence="5" id="KW-0285">Flavoprotein</keyword>
<evidence type="ECO:0000256" key="9">
    <source>
        <dbReference type="ARBA" id="ARBA00022975"/>
    </source>
</evidence>
<dbReference type="NCBIfam" id="TIGR01036">
    <property type="entry name" value="pyrD_sub2"/>
    <property type="match status" value="1"/>
</dbReference>
<evidence type="ECO:0000256" key="6">
    <source>
        <dbReference type="ARBA" id="ARBA00022643"/>
    </source>
</evidence>
<evidence type="ECO:0000256" key="8">
    <source>
        <dbReference type="ARBA" id="ARBA00022719"/>
    </source>
</evidence>
<evidence type="ECO:0000256" key="12">
    <source>
        <dbReference type="ARBA" id="ARBA00023136"/>
    </source>
</evidence>
<dbReference type="Pfam" id="PF07884">
    <property type="entry name" value="VKOR"/>
    <property type="match status" value="1"/>
</dbReference>
<dbReference type="InterPro" id="IPR005720">
    <property type="entry name" value="Dihydroorotate_DH_cat"/>
</dbReference>
<evidence type="ECO:0000313" key="19">
    <source>
        <dbReference type="Proteomes" id="UP000034081"/>
    </source>
</evidence>
<dbReference type="SUPFAM" id="SSF51395">
    <property type="entry name" value="FMN-linked oxidoreductases"/>
    <property type="match status" value="1"/>
</dbReference>
<comment type="subcellular location">
    <subcellularLocation>
        <location evidence="2">Membrane</location>
        <topology evidence="2">Multi-pass membrane protein</topology>
    </subcellularLocation>
</comment>
<keyword evidence="7 16" id="KW-0812">Transmembrane</keyword>
<keyword evidence="11" id="KW-0560">Oxidoreductase</keyword>
<sequence>MNNKYIPLIILSLSLLGLLDSLYLTLEHYNKIILQCYPGIFADCGKVLGSSYSEIIGIPMALLGVIHYGLFNIVNLINIVKRIKNIRLAALVFSIVGALSSAVFMYIQFFLIGSICIYCTISALISFALIFLTFSYFEKERILLFIKITGFKYRVILKNILFLIDAERVHETTLSLGEFFGNNRLVRNIMSFFYSHPHIGLEQKILGIDFQNPVGLAAGFDYKAKLPQFLPALGFGYMTIGTITNSSYEGNPLPRLGRLPKSKSLLVNKGFKNEGANIIADKLKEKRFDIPIGISIGRTNSAELDTQKKSIDDIISAFKKFEKANIQNSYYEINISCPNLIHQGEVVFDEPRKLNELLDAVDKLKLKKPVFVKMPIDKTDKHTLELLKVISKHSPTGVIFGNLQKDKMHPTLHSDEVVKFKKGYYSGKPTFERSNDLIKLAYKNFKERFVIIGCGGVFSAEDAYTKIKLGATLVQLITGLVYNGPQLVAEINMELESLLQIDGYNNVSQAVGTDNN</sequence>
<gene>
    <name evidence="18" type="ORF">UT08_C0001G0060</name>
</gene>
<dbReference type="CDD" id="cd12916">
    <property type="entry name" value="VKOR_1"/>
    <property type="match status" value="1"/>
</dbReference>
<dbReference type="Proteomes" id="UP000034081">
    <property type="component" value="Unassembled WGS sequence"/>
</dbReference>
<dbReference type="InterPro" id="IPR050074">
    <property type="entry name" value="DHO_dehydrogenase"/>
</dbReference>
<comment type="pathway">
    <text evidence="3">Pyrimidine metabolism; UMP biosynthesis via de novo pathway.</text>
</comment>
<keyword evidence="9" id="KW-0665">Pyrimidine biosynthesis</keyword>
<comment type="cofactor">
    <cofactor evidence="1">
        <name>FMN</name>
        <dbReference type="ChEBI" id="CHEBI:58210"/>
    </cofactor>
</comment>
<dbReference type="InterPro" id="IPR044698">
    <property type="entry name" value="VKOR/LTO1"/>
</dbReference>
<evidence type="ECO:0000256" key="16">
    <source>
        <dbReference type="SAM" id="Phobius"/>
    </source>
</evidence>
<dbReference type="GO" id="GO:0009220">
    <property type="term" value="P:pyrimidine ribonucleotide biosynthetic process"/>
    <property type="evidence" value="ECO:0007669"/>
    <property type="project" value="UniProtKB-UniRule"/>
</dbReference>
<keyword evidence="13" id="KW-1015">Disulfide bond</keyword>
<dbReference type="CDD" id="cd04738">
    <property type="entry name" value="DHOD_2_like"/>
    <property type="match status" value="1"/>
</dbReference>
<evidence type="ECO:0000256" key="13">
    <source>
        <dbReference type="ARBA" id="ARBA00023157"/>
    </source>
</evidence>
<reference evidence="18 19" key="1">
    <citation type="journal article" date="2015" name="Nature">
        <title>rRNA introns, odd ribosomes, and small enigmatic genomes across a large radiation of phyla.</title>
        <authorList>
            <person name="Brown C.T."/>
            <person name="Hug L.A."/>
            <person name="Thomas B.C."/>
            <person name="Sharon I."/>
            <person name="Castelle C.J."/>
            <person name="Singh A."/>
            <person name="Wilkins M.J."/>
            <person name="Williams K.H."/>
            <person name="Banfield J.F."/>
        </authorList>
    </citation>
    <scope>NUCLEOTIDE SEQUENCE [LARGE SCALE GENOMIC DNA]</scope>
</reference>
<evidence type="ECO:0000256" key="2">
    <source>
        <dbReference type="ARBA" id="ARBA00004141"/>
    </source>
</evidence>
<keyword evidence="10 16" id="KW-1133">Transmembrane helix</keyword>
<dbReference type="NCBIfam" id="NF003652">
    <property type="entry name" value="PRK05286.2-5"/>
    <property type="match status" value="1"/>
</dbReference>
<proteinExistence type="inferred from homology"/>
<dbReference type="InterPro" id="IPR005719">
    <property type="entry name" value="Dihydroorotate_DH_2"/>
</dbReference>
<dbReference type="EC" id="1.3.5.2" evidence="15"/>
<dbReference type="GO" id="GO:0006207">
    <property type="term" value="P:'de novo' pyrimidine nucleobase biosynthetic process"/>
    <property type="evidence" value="ECO:0007669"/>
    <property type="project" value="UniProtKB-UniRule"/>
</dbReference>
<dbReference type="SMART" id="SM00756">
    <property type="entry name" value="VKc"/>
    <property type="match status" value="1"/>
</dbReference>
<name>A0A0G0NJX8_9BACT</name>
<evidence type="ECO:0000256" key="3">
    <source>
        <dbReference type="ARBA" id="ARBA00004725"/>
    </source>
</evidence>
<evidence type="ECO:0000256" key="14">
    <source>
        <dbReference type="ARBA" id="ARBA00023284"/>
    </source>
</evidence>
<dbReference type="InterPro" id="IPR038354">
    <property type="entry name" value="VKOR_sf"/>
</dbReference>
<organism evidence="18 19">
    <name type="scientific">Candidatus Woesebacteria bacterium GW2011_GWB1_38_8</name>
    <dbReference type="NCBI Taxonomy" id="1618570"/>
    <lineage>
        <taxon>Bacteria</taxon>
        <taxon>Candidatus Woeseibacteriota</taxon>
    </lineage>
</organism>
<dbReference type="PANTHER" id="PTHR48109:SF4">
    <property type="entry name" value="DIHYDROOROTATE DEHYDROGENASE (QUINONE), MITOCHONDRIAL"/>
    <property type="match status" value="1"/>
</dbReference>
<keyword evidence="14" id="KW-0676">Redox-active center</keyword>
<evidence type="ECO:0000256" key="10">
    <source>
        <dbReference type="ARBA" id="ARBA00022989"/>
    </source>
</evidence>
<dbReference type="InterPro" id="IPR012932">
    <property type="entry name" value="VKOR"/>
</dbReference>
<comment type="similarity">
    <text evidence="4">Belongs to the VKOR family.</text>
</comment>
<dbReference type="PANTHER" id="PTHR48109">
    <property type="entry name" value="DIHYDROOROTATE DEHYDROGENASE (QUINONE), MITOCHONDRIAL-RELATED"/>
    <property type="match status" value="1"/>
</dbReference>
<evidence type="ECO:0000256" key="4">
    <source>
        <dbReference type="ARBA" id="ARBA00006214"/>
    </source>
</evidence>
<feature type="transmembrane region" description="Helical" evidence="16">
    <location>
        <begin position="88"/>
        <end position="109"/>
    </location>
</feature>
<dbReference type="PATRIC" id="fig|1618570.3.peg.60"/>